<name>A0AC60PHA2_IXOPE</name>
<keyword evidence="2" id="KW-1185">Reference proteome</keyword>
<dbReference type="EMBL" id="JABSTQ010010575">
    <property type="protein sequence ID" value="KAG0419806.1"/>
    <property type="molecule type" value="Genomic_DNA"/>
</dbReference>
<reference evidence="1 2" key="1">
    <citation type="journal article" date="2020" name="Cell">
        <title>Large-Scale Comparative Analyses of Tick Genomes Elucidate Their Genetic Diversity and Vector Capacities.</title>
        <authorList>
            <consortium name="Tick Genome and Microbiome Consortium (TIGMIC)"/>
            <person name="Jia N."/>
            <person name="Wang J."/>
            <person name="Shi W."/>
            <person name="Du L."/>
            <person name="Sun Y."/>
            <person name="Zhan W."/>
            <person name="Jiang J.F."/>
            <person name="Wang Q."/>
            <person name="Zhang B."/>
            <person name="Ji P."/>
            <person name="Bell-Sakyi L."/>
            <person name="Cui X.M."/>
            <person name="Yuan T.T."/>
            <person name="Jiang B.G."/>
            <person name="Yang W.F."/>
            <person name="Lam T.T."/>
            <person name="Chang Q.C."/>
            <person name="Ding S.J."/>
            <person name="Wang X.J."/>
            <person name="Zhu J.G."/>
            <person name="Ruan X.D."/>
            <person name="Zhao L."/>
            <person name="Wei J.T."/>
            <person name="Ye R.Z."/>
            <person name="Que T.C."/>
            <person name="Du C.H."/>
            <person name="Zhou Y.H."/>
            <person name="Cheng J.X."/>
            <person name="Dai P.F."/>
            <person name="Guo W.B."/>
            <person name="Han X.H."/>
            <person name="Huang E.J."/>
            <person name="Li L.F."/>
            <person name="Wei W."/>
            <person name="Gao Y.C."/>
            <person name="Liu J.Z."/>
            <person name="Shao H.Z."/>
            <person name="Wang X."/>
            <person name="Wang C.C."/>
            <person name="Yang T.C."/>
            <person name="Huo Q.B."/>
            <person name="Li W."/>
            <person name="Chen H.Y."/>
            <person name="Chen S.E."/>
            <person name="Zhou L.G."/>
            <person name="Ni X.B."/>
            <person name="Tian J.H."/>
            <person name="Sheng Y."/>
            <person name="Liu T."/>
            <person name="Pan Y.S."/>
            <person name="Xia L.Y."/>
            <person name="Li J."/>
            <person name="Zhao F."/>
            <person name="Cao W.C."/>
        </authorList>
    </citation>
    <scope>NUCLEOTIDE SEQUENCE [LARGE SCALE GENOMIC DNA]</scope>
    <source>
        <strain evidence="1">Iper-2018</strain>
    </source>
</reference>
<evidence type="ECO:0000313" key="2">
    <source>
        <dbReference type="Proteomes" id="UP000805193"/>
    </source>
</evidence>
<comment type="caution">
    <text evidence="1">The sequence shown here is derived from an EMBL/GenBank/DDBJ whole genome shotgun (WGS) entry which is preliminary data.</text>
</comment>
<organism evidence="1 2">
    <name type="scientific">Ixodes persulcatus</name>
    <name type="common">Taiga tick</name>
    <dbReference type="NCBI Taxonomy" id="34615"/>
    <lineage>
        <taxon>Eukaryota</taxon>
        <taxon>Metazoa</taxon>
        <taxon>Ecdysozoa</taxon>
        <taxon>Arthropoda</taxon>
        <taxon>Chelicerata</taxon>
        <taxon>Arachnida</taxon>
        <taxon>Acari</taxon>
        <taxon>Parasitiformes</taxon>
        <taxon>Ixodida</taxon>
        <taxon>Ixodoidea</taxon>
        <taxon>Ixodidae</taxon>
        <taxon>Ixodinae</taxon>
        <taxon>Ixodes</taxon>
    </lineage>
</organism>
<evidence type="ECO:0000313" key="1">
    <source>
        <dbReference type="EMBL" id="KAG0419806.1"/>
    </source>
</evidence>
<accession>A0AC60PHA2</accession>
<sequence length="245" mass="27271">MNTIREIAEEMRISQAQRLSRTPHGQIILASIGRSDLIHGPLMPTPTPPWDAEAVTPIKPLPSHQGPNHPGRRATQGVIHRAEVGKLAVHVDVFYTDAARDNNGRTAIAWHSPTRKETNHKLTECTRSSCMAELLAVLFAAETATTCHEQKLQKLEYTPTPKRRCVLYSSRAHATLQLRASANWFVKPGLDKQSPSRGFRATQAFQGTSGRTGPRAHCYRQILSPHMARSPRPFNGTFHLTRALI</sequence>
<protein>
    <submittedName>
        <fullName evidence="1">Uncharacterized protein</fullName>
    </submittedName>
</protein>
<gene>
    <name evidence="1" type="ORF">HPB47_003868</name>
</gene>
<dbReference type="Proteomes" id="UP000805193">
    <property type="component" value="Unassembled WGS sequence"/>
</dbReference>
<proteinExistence type="predicted"/>